<dbReference type="REBASE" id="21414">
    <property type="entry name" value="M.Mex4ORF4366P"/>
</dbReference>
<dbReference type="SUPFAM" id="SSF53335">
    <property type="entry name" value="S-adenosyl-L-methionine-dependent methyltransferases"/>
    <property type="match status" value="1"/>
</dbReference>
<dbReference type="GO" id="GO:1904047">
    <property type="term" value="F:S-adenosyl-L-methionine binding"/>
    <property type="evidence" value="ECO:0007669"/>
    <property type="project" value="TreeGrafter"/>
</dbReference>
<dbReference type="RefSeq" id="WP_015823694.1">
    <property type="nucleotide sequence ID" value="NC_012988.1"/>
</dbReference>
<dbReference type="Pfam" id="PF02086">
    <property type="entry name" value="MethyltransfD12"/>
    <property type="match status" value="1"/>
</dbReference>
<dbReference type="HOGENOM" id="CLU_063430_1_1_5"/>
<keyword evidence="2" id="KW-0808">Transferase</keyword>
<keyword evidence="1 5" id="KW-0489">Methyltransferase</keyword>
<feature type="binding site" evidence="4">
    <location>
        <position position="21"/>
    </location>
    <ligand>
        <name>S-adenosyl-L-methionine</name>
        <dbReference type="ChEBI" id="CHEBI:59789"/>
    </ligand>
</feature>
<feature type="binding site" evidence="4">
    <location>
        <position position="198"/>
    </location>
    <ligand>
        <name>S-adenosyl-L-methionine</name>
        <dbReference type="ChEBI" id="CHEBI:59789"/>
    </ligand>
</feature>
<dbReference type="GO" id="GO:0009007">
    <property type="term" value="F:site-specific DNA-methyltransferase (adenine-specific) activity"/>
    <property type="evidence" value="ECO:0007669"/>
    <property type="project" value="UniProtKB-EC"/>
</dbReference>
<evidence type="ECO:0000313" key="6">
    <source>
        <dbReference type="Proteomes" id="UP000008070"/>
    </source>
</evidence>
<dbReference type="Proteomes" id="UP000008070">
    <property type="component" value="Chromosome"/>
</dbReference>
<protein>
    <submittedName>
        <fullName evidence="5">Adenine-specific DNA methyltransferase</fullName>
    </submittedName>
</protein>
<proteinExistence type="predicted"/>
<dbReference type="GeneID" id="72991187"/>
<evidence type="ECO:0000256" key="4">
    <source>
        <dbReference type="PIRSR" id="PIRSR000398-1"/>
    </source>
</evidence>
<dbReference type="AlphaFoldDB" id="C7CEP4"/>
<name>C7CEP4_METED</name>
<evidence type="ECO:0000256" key="2">
    <source>
        <dbReference type="ARBA" id="ARBA00022679"/>
    </source>
</evidence>
<dbReference type="PANTHER" id="PTHR30481">
    <property type="entry name" value="DNA ADENINE METHYLASE"/>
    <property type="match status" value="1"/>
</dbReference>
<dbReference type="KEGG" id="mdi:METDI4366"/>
<organism evidence="5 6">
    <name type="scientific">Methylorubrum extorquens (strain DSM 6343 / CIP 106787 / DM4)</name>
    <name type="common">Methylobacterium extorquens</name>
    <dbReference type="NCBI Taxonomy" id="661410"/>
    <lineage>
        <taxon>Bacteria</taxon>
        <taxon>Pseudomonadati</taxon>
        <taxon>Pseudomonadota</taxon>
        <taxon>Alphaproteobacteria</taxon>
        <taxon>Hyphomicrobiales</taxon>
        <taxon>Methylobacteriaceae</taxon>
        <taxon>Methylorubrum</taxon>
    </lineage>
</organism>
<dbReference type="GO" id="GO:0009307">
    <property type="term" value="P:DNA restriction-modification system"/>
    <property type="evidence" value="ECO:0007669"/>
    <property type="project" value="InterPro"/>
</dbReference>
<dbReference type="GO" id="GO:0032259">
    <property type="term" value="P:methylation"/>
    <property type="evidence" value="ECO:0007669"/>
    <property type="project" value="UniProtKB-KW"/>
</dbReference>
<dbReference type="InterPro" id="IPR012263">
    <property type="entry name" value="M_m6A_EcoRV"/>
</dbReference>
<dbReference type="Gene3D" id="3.40.50.150">
    <property type="entry name" value="Vaccinia Virus protein VP39"/>
    <property type="match status" value="2"/>
</dbReference>
<dbReference type="GO" id="GO:0043565">
    <property type="term" value="F:sequence-specific DNA binding"/>
    <property type="evidence" value="ECO:0007669"/>
    <property type="project" value="TreeGrafter"/>
</dbReference>
<feature type="binding site" evidence="4">
    <location>
        <position position="66"/>
    </location>
    <ligand>
        <name>S-adenosyl-L-methionine</name>
        <dbReference type="ChEBI" id="CHEBI:59789"/>
    </ligand>
</feature>
<dbReference type="EMBL" id="FP103042">
    <property type="protein sequence ID" value="CAX25996.1"/>
    <property type="molecule type" value="Genomic_DNA"/>
</dbReference>
<sequence>MSAEVVTLRPEGVPRRPAVRWLGSKWRMVPWILQHLPPHELYCEPYGGSASVLLRKPRSPIEVLGDLDDELLTLYAVLRDPDMSARLRVACELTLFSDAEFRLAMRRLPLDADPVERARRMVVRHAMQVSLDVRAETAGTGFRRYTGPDRSVSAMDWSAYPDAIPEIHARLRGVVIERSPAVETIRRHDRVGALHYVDPPYVHATRQDGRKVYSHDMDDSEHRELLDCLLGLKGMAVVSGYASPLYDEALAGWRRGTREVTDHARQWRTEVLWISPTAAKAEATSLMMTGPRHPPRAPVVIPGQTAFAL</sequence>
<evidence type="ECO:0000256" key="1">
    <source>
        <dbReference type="ARBA" id="ARBA00022603"/>
    </source>
</evidence>
<dbReference type="InterPro" id="IPR029063">
    <property type="entry name" value="SAM-dependent_MTases_sf"/>
</dbReference>
<gene>
    <name evidence="5" type="ORF">METD_I4366</name>
</gene>
<dbReference type="PANTHER" id="PTHR30481:SF4">
    <property type="entry name" value="SITE-SPECIFIC DNA-METHYLTRANSFERASE (ADENINE-SPECIFIC)"/>
    <property type="match status" value="1"/>
</dbReference>
<dbReference type="InterPro" id="IPR012327">
    <property type="entry name" value="MeTrfase_D12"/>
</dbReference>
<dbReference type="GO" id="GO:0006298">
    <property type="term" value="P:mismatch repair"/>
    <property type="evidence" value="ECO:0007669"/>
    <property type="project" value="TreeGrafter"/>
</dbReference>
<accession>C7CEP4</accession>
<keyword evidence="3" id="KW-0949">S-adenosyl-L-methionine</keyword>
<reference evidence="6" key="1">
    <citation type="journal article" date="2009" name="PLoS ONE">
        <title>Methylobacterium genome sequences: a reference blueprint to investigate microbial metabolism of C1 compounds from natural and industrial sources.</title>
        <authorList>
            <person name="Vuilleumier S."/>
            <person name="Chistoserdova L."/>
            <person name="Lee M.-C."/>
            <person name="Bringel F."/>
            <person name="Lajus A."/>
            <person name="Zhou Y."/>
            <person name="Gourion B."/>
            <person name="Barbe V."/>
            <person name="Chang J."/>
            <person name="Cruveiller S."/>
            <person name="Dossat C."/>
            <person name="Gillett W."/>
            <person name="Gruffaz C."/>
            <person name="Haugen E."/>
            <person name="Hourcade E."/>
            <person name="Levy R."/>
            <person name="Mangenot S."/>
            <person name="Muller E."/>
            <person name="Nadalig T."/>
            <person name="Pagni M."/>
            <person name="Penny C."/>
            <person name="Peyraud R."/>
            <person name="Robinson D.G."/>
            <person name="Roche D."/>
            <person name="Rouy Z."/>
            <person name="Saenampechek C."/>
            <person name="Salvignol G."/>
            <person name="Vallenet D."/>
            <person name="Wu Z."/>
            <person name="Marx C.J."/>
            <person name="Vorholt J.A."/>
            <person name="Olson M.V."/>
            <person name="Kaul R."/>
            <person name="Weissenbach J."/>
            <person name="Medigue C."/>
            <person name="Lidstrom M.E."/>
        </authorList>
    </citation>
    <scope>NUCLEOTIDE SEQUENCE [LARGE SCALE GENOMIC DNA]</scope>
    <source>
        <strain evidence="6">DSM 6343 / CIP 106787 / DM4</strain>
    </source>
</reference>
<feature type="binding site" evidence="4">
    <location>
        <position position="25"/>
    </location>
    <ligand>
        <name>S-adenosyl-L-methionine</name>
        <dbReference type="ChEBI" id="CHEBI:59789"/>
    </ligand>
</feature>
<evidence type="ECO:0000313" key="5">
    <source>
        <dbReference type="EMBL" id="CAX25996.1"/>
    </source>
</evidence>
<dbReference type="PRINTS" id="PR00505">
    <property type="entry name" value="D12N6MTFRASE"/>
</dbReference>
<dbReference type="PIRSF" id="PIRSF000398">
    <property type="entry name" value="M_m6A_EcoRV"/>
    <property type="match status" value="1"/>
</dbReference>
<evidence type="ECO:0000256" key="3">
    <source>
        <dbReference type="ARBA" id="ARBA00022691"/>
    </source>
</evidence>